<evidence type="ECO:0000256" key="1">
    <source>
        <dbReference type="ARBA" id="ARBA00004651"/>
    </source>
</evidence>
<sequence>MAALPLVVGSAPFGLLCGGMARQSGLGLTETLALSGLVNAGSAQLIGIGMLSAGTAWPLVVATVLVVNARHLFYSADLSPRFAHLPTRWRAALAFGMTDAVYAVAAGRYRQRGTGRSDRAHWYVVTVSATVYATWLTSTLAGWVWGESLHHLDGLGLEFAVVATYIGLVVPCFTSPRPLVTGLLAGALALALRPLPYQGGLLVATLLAVTAATFGQSRTGPGPRGRTAPGTARP</sequence>
<proteinExistence type="inferred from homology"/>
<dbReference type="RefSeq" id="WP_209213048.1">
    <property type="nucleotide sequence ID" value="NZ_JAFFZM010000015.1"/>
</dbReference>
<evidence type="ECO:0000256" key="5">
    <source>
        <dbReference type="ARBA" id="ARBA00022692"/>
    </source>
</evidence>
<evidence type="ECO:0000256" key="2">
    <source>
        <dbReference type="ARBA" id="ARBA00010735"/>
    </source>
</evidence>
<name>A0ABS3Y128_9ACTN</name>
<evidence type="ECO:0000313" key="10">
    <source>
        <dbReference type="Proteomes" id="UP000721954"/>
    </source>
</evidence>
<evidence type="ECO:0000256" key="8">
    <source>
        <dbReference type="SAM" id="Phobius"/>
    </source>
</evidence>
<evidence type="ECO:0000256" key="6">
    <source>
        <dbReference type="ARBA" id="ARBA00022989"/>
    </source>
</evidence>
<feature type="transmembrane region" description="Helical" evidence="8">
    <location>
        <begin position="89"/>
        <end position="109"/>
    </location>
</feature>
<gene>
    <name evidence="9" type="ORF">JW613_24195</name>
</gene>
<feature type="transmembrane region" description="Helical" evidence="8">
    <location>
        <begin position="45"/>
        <end position="68"/>
    </location>
</feature>
<dbReference type="InterPro" id="IPR011606">
    <property type="entry name" value="Brnchd-chn_aa_trnsp_permease"/>
</dbReference>
<organism evidence="9 10">
    <name type="scientific">Streptomyces smyrnaeus</name>
    <dbReference type="NCBI Taxonomy" id="1387713"/>
    <lineage>
        <taxon>Bacteria</taxon>
        <taxon>Bacillati</taxon>
        <taxon>Actinomycetota</taxon>
        <taxon>Actinomycetes</taxon>
        <taxon>Kitasatosporales</taxon>
        <taxon>Streptomycetaceae</taxon>
        <taxon>Streptomyces</taxon>
    </lineage>
</organism>
<feature type="transmembrane region" description="Helical" evidence="8">
    <location>
        <begin position="196"/>
        <end position="214"/>
    </location>
</feature>
<keyword evidence="5 8" id="KW-0812">Transmembrane</keyword>
<feature type="transmembrane region" description="Helical" evidence="8">
    <location>
        <begin position="157"/>
        <end position="176"/>
    </location>
</feature>
<comment type="similarity">
    <text evidence="2">Belongs to the AzlC family.</text>
</comment>
<dbReference type="EMBL" id="JAFFZM010000015">
    <property type="protein sequence ID" value="MBO8201371.1"/>
    <property type="molecule type" value="Genomic_DNA"/>
</dbReference>
<dbReference type="GeneID" id="96261719"/>
<feature type="transmembrane region" description="Helical" evidence="8">
    <location>
        <begin position="121"/>
        <end position="145"/>
    </location>
</feature>
<accession>A0ABS3Y128</accession>
<protein>
    <submittedName>
        <fullName evidence="9">AzlC family ABC transporter permease</fullName>
    </submittedName>
</protein>
<evidence type="ECO:0000256" key="3">
    <source>
        <dbReference type="ARBA" id="ARBA00022448"/>
    </source>
</evidence>
<reference evidence="9 10" key="1">
    <citation type="submission" date="2021-02" db="EMBL/GenBank/DDBJ databases">
        <title>Streptomyces spirodelae sp. nov., isolated from duckweed.</title>
        <authorList>
            <person name="Saimee Y."/>
            <person name="Duangmal K."/>
        </authorList>
    </citation>
    <scope>NUCLEOTIDE SEQUENCE [LARGE SCALE GENOMIC DNA]</scope>
    <source>
        <strain evidence="9 10">DSM 42105</strain>
    </source>
</reference>
<keyword evidence="7 8" id="KW-0472">Membrane</keyword>
<keyword evidence="10" id="KW-1185">Reference proteome</keyword>
<comment type="subcellular location">
    <subcellularLocation>
        <location evidence="1">Cell membrane</location>
        <topology evidence="1">Multi-pass membrane protein</topology>
    </subcellularLocation>
</comment>
<keyword evidence="4" id="KW-1003">Cell membrane</keyword>
<dbReference type="PANTHER" id="PTHR34979:SF1">
    <property type="entry name" value="INNER MEMBRANE PROTEIN YGAZ"/>
    <property type="match status" value="1"/>
</dbReference>
<dbReference type="Proteomes" id="UP000721954">
    <property type="component" value="Unassembled WGS sequence"/>
</dbReference>
<dbReference type="Pfam" id="PF03591">
    <property type="entry name" value="AzlC"/>
    <property type="match status" value="1"/>
</dbReference>
<dbReference type="PANTHER" id="PTHR34979">
    <property type="entry name" value="INNER MEMBRANE PROTEIN YGAZ"/>
    <property type="match status" value="1"/>
</dbReference>
<keyword evidence="3" id="KW-0813">Transport</keyword>
<comment type="caution">
    <text evidence="9">The sequence shown here is derived from an EMBL/GenBank/DDBJ whole genome shotgun (WGS) entry which is preliminary data.</text>
</comment>
<keyword evidence="6 8" id="KW-1133">Transmembrane helix</keyword>
<evidence type="ECO:0000313" key="9">
    <source>
        <dbReference type="EMBL" id="MBO8201371.1"/>
    </source>
</evidence>
<evidence type="ECO:0000256" key="7">
    <source>
        <dbReference type="ARBA" id="ARBA00023136"/>
    </source>
</evidence>
<evidence type="ECO:0000256" key="4">
    <source>
        <dbReference type="ARBA" id="ARBA00022475"/>
    </source>
</evidence>